<feature type="domain" description="Transcriptional repressor PaaX-like central Cas2-like" evidence="1">
    <location>
        <begin position="74"/>
        <end position="145"/>
    </location>
</feature>
<dbReference type="Pfam" id="PF20803">
    <property type="entry name" value="PaaX_M"/>
    <property type="match status" value="1"/>
</dbReference>
<reference evidence="2 3" key="1">
    <citation type="journal article" date="2016" name="Nat. Commun.">
        <title>Thousands of microbial genomes shed light on interconnected biogeochemical processes in an aquifer system.</title>
        <authorList>
            <person name="Anantharaman K."/>
            <person name="Brown C.T."/>
            <person name="Hug L.A."/>
            <person name="Sharon I."/>
            <person name="Castelle C.J."/>
            <person name="Probst A.J."/>
            <person name="Thomas B.C."/>
            <person name="Singh A."/>
            <person name="Wilkins M.J."/>
            <person name="Karaoz U."/>
            <person name="Brodie E.L."/>
            <person name="Williams K.H."/>
            <person name="Hubbard S.S."/>
            <person name="Banfield J.F."/>
        </authorList>
    </citation>
    <scope>NUCLEOTIDE SEQUENCE [LARGE SCALE GENOMIC DNA]</scope>
</reference>
<dbReference type="GO" id="GO:0006351">
    <property type="term" value="P:DNA-templated transcription"/>
    <property type="evidence" value="ECO:0007669"/>
    <property type="project" value="TreeGrafter"/>
</dbReference>
<protein>
    <recommendedName>
        <fullName evidence="1">Transcriptional repressor PaaX-like central Cas2-like domain-containing protein</fullName>
    </recommendedName>
</protein>
<dbReference type="PANTHER" id="PTHR30319:SF1">
    <property type="entry name" value="TRANSCRIPTIONAL REPRESSOR PAAX"/>
    <property type="match status" value="1"/>
</dbReference>
<evidence type="ECO:0000313" key="2">
    <source>
        <dbReference type="EMBL" id="OGG68492.1"/>
    </source>
</evidence>
<dbReference type="Gene3D" id="3.30.70.2650">
    <property type="match status" value="1"/>
</dbReference>
<gene>
    <name evidence="2" type="ORF">A3C20_02030</name>
</gene>
<evidence type="ECO:0000259" key="1">
    <source>
        <dbReference type="Pfam" id="PF20803"/>
    </source>
</evidence>
<dbReference type="InterPro" id="IPR048846">
    <property type="entry name" value="PaaX-like_central"/>
</dbReference>
<dbReference type="EMBL" id="MFLL01000032">
    <property type="protein sequence ID" value="OGG68492.1"/>
    <property type="molecule type" value="Genomic_DNA"/>
</dbReference>
<name>A0A1F6E5K9_9BACT</name>
<accession>A0A1F6E5K9</accession>
<dbReference type="AlphaFoldDB" id="A0A1F6E5K9"/>
<dbReference type="PANTHER" id="PTHR30319">
    <property type="entry name" value="PHENYLACETIC ACID REGULATOR-RELATED TRANSCRIPTIONAL REPRESSOR"/>
    <property type="match status" value="1"/>
</dbReference>
<sequence>MLGVAMVAPNILGAMGKLGLLPGRRQKEIVNRARDRLIVQGLLKRENGFLRLTPKGKAAIRTLEIRGFEIAQPRRWDGKWRVLIFDIPEYRKSLRDKVRRTLETIGFVRLQDSVWVYPHDCEDFVALLKADFKIGKDMLYMIVEELESDRHLKSHFGIH</sequence>
<organism evidence="2 3">
    <name type="scientific">Candidatus Kaiserbacteria bacterium RIFCSPHIGHO2_02_FULL_55_25</name>
    <dbReference type="NCBI Taxonomy" id="1798498"/>
    <lineage>
        <taxon>Bacteria</taxon>
        <taxon>Candidatus Kaiseribacteriota</taxon>
    </lineage>
</organism>
<evidence type="ECO:0000313" key="3">
    <source>
        <dbReference type="Proteomes" id="UP000176914"/>
    </source>
</evidence>
<dbReference type="Proteomes" id="UP000176914">
    <property type="component" value="Unassembled WGS sequence"/>
</dbReference>
<dbReference type="SUPFAM" id="SSF143430">
    <property type="entry name" value="TTP0101/SSO1404-like"/>
    <property type="match status" value="1"/>
</dbReference>
<proteinExistence type="predicted"/>
<comment type="caution">
    <text evidence="2">The sequence shown here is derived from an EMBL/GenBank/DDBJ whole genome shotgun (WGS) entry which is preliminary data.</text>
</comment>